<protein>
    <submittedName>
        <fullName evidence="2">Uncharacterized protein</fullName>
    </submittedName>
</protein>
<evidence type="ECO:0000313" key="2">
    <source>
        <dbReference type="EMBL" id="OAB34117.1"/>
    </source>
</evidence>
<dbReference type="EMBL" id="LVJH01000070">
    <property type="protein sequence ID" value="OAB34117.1"/>
    <property type="molecule type" value="Genomic_DNA"/>
</dbReference>
<dbReference type="RefSeq" id="WP_068537862.1">
    <property type="nucleotide sequence ID" value="NZ_LVJH01000070.1"/>
</dbReference>
<dbReference type="AlphaFoldDB" id="A0A168DE69"/>
<dbReference type="OrthoDB" id="2465693at2"/>
<sequence length="217" mass="24475">MLALSQGKIRLTFPITPAEIQITSGNEVEVFTVITGQERTGKPVSKVNRVSFSSILPRQWENIWEKDSKQTVTYKTPETTWNLLEQWKAKPVVLNFENLFSQTMIIENMEKTYKDGQGNLHVTFSFVENKPVKIVSYSNTKQLLKPGVIITKSSKSRPNTTGKKDAKNKKKTSEKAKKAKDKSKKAKDKAKDNAKGSFDYSNQKSRISSKNASVKGK</sequence>
<evidence type="ECO:0000313" key="3">
    <source>
        <dbReference type="Proteomes" id="UP000076967"/>
    </source>
</evidence>
<feature type="compositionally biased region" description="Polar residues" evidence="1">
    <location>
        <begin position="199"/>
        <end position="217"/>
    </location>
</feature>
<keyword evidence="3" id="KW-1185">Reference proteome</keyword>
<feature type="compositionally biased region" description="Polar residues" evidence="1">
    <location>
        <begin position="151"/>
        <end position="161"/>
    </location>
</feature>
<accession>A0A168DE69</accession>
<feature type="compositionally biased region" description="Basic residues" evidence="1">
    <location>
        <begin position="177"/>
        <end position="188"/>
    </location>
</feature>
<organism evidence="2 3">
    <name type="scientific">Paenibacillus glacialis</name>
    <dbReference type="NCBI Taxonomy" id="494026"/>
    <lineage>
        <taxon>Bacteria</taxon>
        <taxon>Bacillati</taxon>
        <taxon>Bacillota</taxon>
        <taxon>Bacilli</taxon>
        <taxon>Bacillales</taxon>
        <taxon>Paenibacillaceae</taxon>
        <taxon>Paenibacillus</taxon>
    </lineage>
</organism>
<feature type="region of interest" description="Disordered" evidence="1">
    <location>
        <begin position="148"/>
        <end position="217"/>
    </location>
</feature>
<gene>
    <name evidence="2" type="ORF">PGLA_24800</name>
</gene>
<reference evidence="2 3" key="1">
    <citation type="submission" date="2016-03" db="EMBL/GenBank/DDBJ databases">
        <title>Draft genome sequence of Paenibacillus glacialis DSM 22343.</title>
        <authorList>
            <person name="Shin S.-K."/>
            <person name="Yi H."/>
        </authorList>
    </citation>
    <scope>NUCLEOTIDE SEQUENCE [LARGE SCALE GENOMIC DNA]</scope>
    <source>
        <strain evidence="2 3">DSM 22343</strain>
    </source>
</reference>
<comment type="caution">
    <text evidence="2">The sequence shown here is derived from an EMBL/GenBank/DDBJ whole genome shotgun (WGS) entry which is preliminary data.</text>
</comment>
<proteinExistence type="predicted"/>
<evidence type="ECO:0000256" key="1">
    <source>
        <dbReference type="SAM" id="MobiDB-lite"/>
    </source>
</evidence>
<dbReference type="STRING" id="494026.PGLA_24800"/>
<name>A0A168DE69_9BACL</name>
<dbReference type="Proteomes" id="UP000076967">
    <property type="component" value="Unassembled WGS sequence"/>
</dbReference>